<sequence>MKFESNPNVPLLPFPVFFDRNDWELFALDDSGWITQNSICRQAVPNLFATPVAVLPGLKEQV</sequence>
<dbReference type="RefSeq" id="WP_085798185.1">
    <property type="nucleotide sequence ID" value="NZ_FWFO01000010.1"/>
</dbReference>
<reference evidence="1 2" key="1">
    <citation type="submission" date="2017-03" db="EMBL/GenBank/DDBJ databases">
        <authorList>
            <person name="Afonso C.L."/>
            <person name="Miller P.J."/>
            <person name="Scott M.A."/>
            <person name="Spackman E."/>
            <person name="Goraichik I."/>
            <person name="Dimitrov K.M."/>
            <person name="Suarez D.L."/>
            <person name="Swayne D.E."/>
        </authorList>
    </citation>
    <scope>NUCLEOTIDE SEQUENCE [LARGE SCALE GENOMIC DNA]</scope>
    <source>
        <strain evidence="1 2">CECT 7639</strain>
    </source>
</reference>
<dbReference type="EMBL" id="FWFO01000010">
    <property type="protein sequence ID" value="SLN74531.1"/>
    <property type="molecule type" value="Genomic_DNA"/>
</dbReference>
<gene>
    <name evidence="1" type="ORF">TRL7639_04544</name>
</gene>
<organism evidence="1 2">
    <name type="scientific">Falsiruegeria litorea R37</name>
    <dbReference type="NCBI Taxonomy" id="1200284"/>
    <lineage>
        <taxon>Bacteria</taxon>
        <taxon>Pseudomonadati</taxon>
        <taxon>Pseudomonadota</taxon>
        <taxon>Alphaproteobacteria</taxon>
        <taxon>Rhodobacterales</taxon>
        <taxon>Roseobacteraceae</taxon>
        <taxon>Falsiruegeria</taxon>
    </lineage>
</organism>
<proteinExistence type="predicted"/>
<evidence type="ECO:0000313" key="2">
    <source>
        <dbReference type="Proteomes" id="UP000193077"/>
    </source>
</evidence>
<accession>A0A1Y5TW57</accession>
<name>A0A1Y5TW57_9RHOB</name>
<dbReference type="Proteomes" id="UP000193077">
    <property type="component" value="Unassembled WGS sequence"/>
</dbReference>
<dbReference type="AlphaFoldDB" id="A0A1Y5TW57"/>
<evidence type="ECO:0000313" key="1">
    <source>
        <dbReference type="EMBL" id="SLN74531.1"/>
    </source>
</evidence>
<keyword evidence="2" id="KW-1185">Reference proteome</keyword>
<protein>
    <submittedName>
        <fullName evidence="1">Uncharacterized protein</fullName>
    </submittedName>
</protein>